<dbReference type="EMBL" id="NRSZ01000906">
    <property type="protein sequence ID" value="PNY24353.1"/>
    <property type="molecule type" value="Genomic_DNA"/>
</dbReference>
<evidence type="ECO:0000313" key="6">
    <source>
        <dbReference type="EMBL" id="PNY24353.1"/>
    </source>
</evidence>
<feature type="compositionally biased region" description="Polar residues" evidence="3">
    <location>
        <begin position="262"/>
        <end position="271"/>
    </location>
</feature>
<evidence type="ECO:0000259" key="4">
    <source>
        <dbReference type="Pfam" id="PF09732"/>
    </source>
</evidence>
<feature type="region of interest" description="Disordered" evidence="3">
    <location>
        <begin position="1"/>
        <end position="50"/>
    </location>
</feature>
<comment type="caution">
    <text evidence="6">The sequence shown here is derived from an EMBL/GenBank/DDBJ whole genome shotgun (WGS) entry which is preliminary data.</text>
</comment>
<evidence type="ECO:0000256" key="3">
    <source>
        <dbReference type="SAM" id="MobiDB-lite"/>
    </source>
</evidence>
<accession>A0A2K3QA35</accession>
<dbReference type="STRING" id="45235.A0A2K3QA35"/>
<dbReference type="InterPro" id="IPR019134">
    <property type="entry name" value="Cactin_C"/>
</dbReference>
<reference evidence="6 7" key="1">
    <citation type="submission" date="2017-08" db="EMBL/GenBank/DDBJ databases">
        <title>Harnessing the power of phylogenomics to disentangle the directionality and signatures of interkingdom host jumping in the parasitic fungal genus Tolypocladium.</title>
        <authorList>
            <person name="Quandt C.A."/>
            <person name="Patterson W."/>
            <person name="Spatafora J.W."/>
        </authorList>
    </citation>
    <scope>NUCLEOTIDE SEQUENCE [LARGE SCALE GENOMIC DNA]</scope>
    <source>
        <strain evidence="6 7">CBS 113982</strain>
    </source>
</reference>
<dbReference type="GO" id="GO:0045292">
    <property type="term" value="P:mRNA cis splicing, via spliceosome"/>
    <property type="evidence" value="ECO:0007669"/>
    <property type="project" value="TreeGrafter"/>
</dbReference>
<dbReference type="InterPro" id="IPR018816">
    <property type="entry name" value="Cactin_central"/>
</dbReference>
<proteinExistence type="inferred from homology"/>
<dbReference type="SMART" id="SM01050">
    <property type="entry name" value="CactinC_cactus"/>
    <property type="match status" value="1"/>
</dbReference>
<comment type="similarity">
    <text evidence="1">Belongs to the CACTIN family.</text>
</comment>
<dbReference type="OrthoDB" id="265955at2759"/>
<feature type="region of interest" description="Disordered" evidence="3">
    <location>
        <begin position="253"/>
        <end position="286"/>
    </location>
</feature>
<name>A0A2K3QA35_9HYPO</name>
<protein>
    <recommendedName>
        <fullName evidence="2">Splicing factor Cactin</fullName>
    </recommendedName>
</protein>
<evidence type="ECO:0000256" key="1">
    <source>
        <dbReference type="ARBA" id="ARBA00006895"/>
    </source>
</evidence>
<dbReference type="GO" id="GO:0005737">
    <property type="term" value="C:cytoplasm"/>
    <property type="evidence" value="ECO:0007669"/>
    <property type="project" value="TreeGrafter"/>
</dbReference>
<feature type="domain" description="Splicing factor Cactin C-terminal" evidence="4">
    <location>
        <begin position="325"/>
        <end position="446"/>
    </location>
</feature>
<organism evidence="6 7">
    <name type="scientific">Tolypocladium capitatum</name>
    <dbReference type="NCBI Taxonomy" id="45235"/>
    <lineage>
        <taxon>Eukaryota</taxon>
        <taxon>Fungi</taxon>
        <taxon>Dikarya</taxon>
        <taxon>Ascomycota</taxon>
        <taxon>Pezizomycotina</taxon>
        <taxon>Sordariomycetes</taxon>
        <taxon>Hypocreomycetidae</taxon>
        <taxon>Hypocreales</taxon>
        <taxon>Ophiocordycipitaceae</taxon>
        <taxon>Tolypocladium</taxon>
    </lineage>
</organism>
<evidence type="ECO:0000256" key="2">
    <source>
        <dbReference type="ARBA" id="ARBA00034534"/>
    </source>
</evidence>
<dbReference type="PANTHER" id="PTHR21737:SF4">
    <property type="entry name" value="SPLICING FACTOR CACTIN"/>
    <property type="match status" value="1"/>
</dbReference>
<dbReference type="AlphaFoldDB" id="A0A2K3QA35"/>
<dbReference type="PANTHER" id="PTHR21737">
    <property type="entry name" value="POLYGLUTAMINE BINDING PROTEIN 1/MARVEL MEMBRANE-ASSOCIATING DOMAIN CONTAINING 3"/>
    <property type="match status" value="1"/>
</dbReference>
<sequence length="458" mass="51698">MDPGRRAMLANQGSSSHRDVTAPRADANTRVTKATRPDAHAKAAQNAARYLSSDEQSRQFVADEDKFVLKQSKKKADIRVREGRAKPVDHLAFGLRYLDPDRDVFDDNDVDIDIELNAPATVVEALGTAAQLVELDSDIGSYLTLETDATNKQYWEALRTLCEDQKSKLDPSGRDDRALRVVAENIDKILSSKTYEQLETLESHIKAKLRGSELIDTDYWEQLMREVLVRKAKATLDRIFQIASEAREKLLKDGGRRKPLETSVSRPNAPSSVAAADAAATPVENEDVSQATKALYDREAARGISDNEEIFTAEEAVPGGAKPQWATEYRARKPRYFNRVQMGYEWNKYNQTHYDHEAPPPKVVQGYKFNIFYPDLIDTMKTPTYKIIRENGRKRGESFAAAGEEDTCLIRFIAGPPYEDIAFRIVDREWDYSAKKERGFKSSFDKVSGEPYWPAGES</sequence>
<feature type="domain" description="Splicing factor cactin central" evidence="5">
    <location>
        <begin position="53"/>
        <end position="239"/>
    </location>
</feature>
<evidence type="ECO:0000313" key="7">
    <source>
        <dbReference type="Proteomes" id="UP000236621"/>
    </source>
</evidence>
<evidence type="ECO:0000259" key="5">
    <source>
        <dbReference type="Pfam" id="PF10312"/>
    </source>
</evidence>
<gene>
    <name evidence="6" type="ORF">TCAP_05715</name>
</gene>
<dbReference type="Pfam" id="PF09732">
    <property type="entry name" value="CactinC_cactus"/>
    <property type="match status" value="1"/>
</dbReference>
<dbReference type="Pfam" id="PF10312">
    <property type="entry name" value="Cactin_mid"/>
    <property type="match status" value="1"/>
</dbReference>
<keyword evidence="7" id="KW-1185">Reference proteome</keyword>
<dbReference type="GO" id="GO:0005681">
    <property type="term" value="C:spliceosomal complex"/>
    <property type="evidence" value="ECO:0007669"/>
    <property type="project" value="TreeGrafter"/>
</dbReference>
<dbReference type="Proteomes" id="UP000236621">
    <property type="component" value="Unassembled WGS sequence"/>
</dbReference>